<comment type="similarity">
    <text evidence="6">Belongs to the major facilitator superfamily. Spinster (TC 2.A.1.49) family.</text>
</comment>
<feature type="transmembrane region" description="Helical" evidence="7">
    <location>
        <begin position="183"/>
        <end position="202"/>
    </location>
</feature>
<accession>A0AAV6VUI7</accession>
<evidence type="ECO:0000313" key="10">
    <source>
        <dbReference type="Proteomes" id="UP000827092"/>
    </source>
</evidence>
<keyword evidence="4 7" id="KW-1133">Transmembrane helix</keyword>
<dbReference type="InterPro" id="IPR044770">
    <property type="entry name" value="MFS_spinster-like"/>
</dbReference>
<feature type="transmembrane region" description="Helical" evidence="7">
    <location>
        <begin position="411"/>
        <end position="429"/>
    </location>
</feature>
<feature type="transmembrane region" description="Helical" evidence="7">
    <location>
        <begin position="308"/>
        <end position="330"/>
    </location>
</feature>
<evidence type="ECO:0000259" key="8">
    <source>
        <dbReference type="PROSITE" id="PS50850"/>
    </source>
</evidence>
<sequence>MSQTNPAFVNQEEFVYDHNVTKWDDSNALPNVNNILPNALVGLPPTKRKRSKQRYVTVAVLTLINLINYVDRYTIAGILDDVQKYYGLGNTEGGLLQTSFIVSYMIMAPIFGYLGDRYSRKVIIAIGVAFWSLTTLLGSFIPPHLFGLFIFLRALVGTGEASYSTIAPTIIGDLFSKDLRSKMLAVFYFAIPVGSGLGYVVGAQMISLFGAWQWALRITPAIGFLSVILTFVFVQDPPRGEAEGSASLEATTIKDDLLDLAKTKSFVFSTLGFTCVTFATGALGWFGPKYMDLAIQKQSLPGLEPASSSAWIFGVITCIAGLVGVIMGSSGSQYLRKINGKADPLICAFGVLVSVPLVFSGIVVADYTIIPAWILIFLGQVCLCVNWTIVADMLLYVVIPTRRSMAEALQILFSHALGDATSPYIIGIVSDAIYQNSSTKIEEFLCLQYALYIPTGVLILGAFFFFVTAISIEKDKAKCSFLTHATLDTNNASGHCYSIPAKQTSLDMQDFNTVSSQEMTVL</sequence>
<feature type="transmembrane region" description="Helical" evidence="7">
    <location>
        <begin position="95"/>
        <end position="115"/>
    </location>
</feature>
<evidence type="ECO:0000313" key="9">
    <source>
        <dbReference type="EMBL" id="KAG8200200.1"/>
    </source>
</evidence>
<dbReference type="CDD" id="cd17328">
    <property type="entry name" value="MFS_spinster_like"/>
    <property type="match status" value="1"/>
</dbReference>
<evidence type="ECO:0000256" key="5">
    <source>
        <dbReference type="ARBA" id="ARBA00023136"/>
    </source>
</evidence>
<evidence type="ECO:0000256" key="6">
    <source>
        <dbReference type="ARBA" id="ARBA00024338"/>
    </source>
</evidence>
<evidence type="ECO:0000256" key="1">
    <source>
        <dbReference type="ARBA" id="ARBA00004141"/>
    </source>
</evidence>
<dbReference type="GO" id="GO:0016020">
    <property type="term" value="C:membrane"/>
    <property type="evidence" value="ECO:0007669"/>
    <property type="project" value="UniProtKB-SubCell"/>
</dbReference>
<proteinExistence type="inferred from homology"/>
<dbReference type="PANTHER" id="PTHR23505:SF79">
    <property type="entry name" value="PROTEIN SPINSTER"/>
    <property type="match status" value="1"/>
</dbReference>
<feature type="domain" description="Major facilitator superfamily (MFS) profile" evidence="8">
    <location>
        <begin position="57"/>
        <end position="473"/>
    </location>
</feature>
<evidence type="ECO:0000256" key="2">
    <source>
        <dbReference type="ARBA" id="ARBA00022448"/>
    </source>
</evidence>
<comment type="subcellular location">
    <subcellularLocation>
        <location evidence="1">Membrane</location>
        <topology evidence="1">Multi-pass membrane protein</topology>
    </subcellularLocation>
</comment>
<organism evidence="9 10">
    <name type="scientific">Oedothorax gibbosus</name>
    <dbReference type="NCBI Taxonomy" id="931172"/>
    <lineage>
        <taxon>Eukaryota</taxon>
        <taxon>Metazoa</taxon>
        <taxon>Ecdysozoa</taxon>
        <taxon>Arthropoda</taxon>
        <taxon>Chelicerata</taxon>
        <taxon>Arachnida</taxon>
        <taxon>Araneae</taxon>
        <taxon>Araneomorphae</taxon>
        <taxon>Entelegynae</taxon>
        <taxon>Araneoidea</taxon>
        <taxon>Linyphiidae</taxon>
        <taxon>Erigoninae</taxon>
        <taxon>Oedothorax</taxon>
    </lineage>
</organism>
<feature type="transmembrane region" description="Helical" evidence="7">
    <location>
        <begin position="55"/>
        <end position="75"/>
    </location>
</feature>
<dbReference type="PROSITE" id="PS50850">
    <property type="entry name" value="MFS"/>
    <property type="match status" value="1"/>
</dbReference>
<dbReference type="Proteomes" id="UP000827092">
    <property type="component" value="Unassembled WGS sequence"/>
</dbReference>
<comment type="caution">
    <text evidence="9">The sequence shown here is derived from an EMBL/GenBank/DDBJ whole genome shotgun (WGS) entry which is preliminary data.</text>
</comment>
<evidence type="ECO:0000256" key="4">
    <source>
        <dbReference type="ARBA" id="ARBA00022989"/>
    </source>
</evidence>
<dbReference type="Gene3D" id="1.20.1250.20">
    <property type="entry name" value="MFS general substrate transporter like domains"/>
    <property type="match status" value="1"/>
</dbReference>
<keyword evidence="5 7" id="KW-0472">Membrane</keyword>
<dbReference type="Pfam" id="PF07690">
    <property type="entry name" value="MFS_1"/>
    <property type="match status" value="1"/>
</dbReference>
<dbReference type="PANTHER" id="PTHR23505">
    <property type="entry name" value="SPINSTER"/>
    <property type="match status" value="1"/>
</dbReference>
<feature type="transmembrane region" description="Helical" evidence="7">
    <location>
        <begin position="214"/>
        <end position="234"/>
    </location>
</feature>
<dbReference type="InterPro" id="IPR036259">
    <property type="entry name" value="MFS_trans_sf"/>
</dbReference>
<keyword evidence="3 7" id="KW-0812">Transmembrane</keyword>
<dbReference type="SUPFAM" id="SSF103473">
    <property type="entry name" value="MFS general substrate transporter"/>
    <property type="match status" value="1"/>
</dbReference>
<gene>
    <name evidence="9" type="ORF">JTE90_024982</name>
</gene>
<dbReference type="GO" id="GO:0022857">
    <property type="term" value="F:transmembrane transporter activity"/>
    <property type="evidence" value="ECO:0007669"/>
    <property type="project" value="InterPro"/>
</dbReference>
<dbReference type="InterPro" id="IPR020846">
    <property type="entry name" value="MFS_dom"/>
</dbReference>
<dbReference type="EMBL" id="JAFNEN010000018">
    <property type="protein sequence ID" value="KAG8200200.1"/>
    <property type="molecule type" value="Genomic_DNA"/>
</dbReference>
<feature type="transmembrane region" description="Helical" evidence="7">
    <location>
        <begin position="122"/>
        <end position="141"/>
    </location>
</feature>
<feature type="transmembrane region" description="Helical" evidence="7">
    <location>
        <begin position="370"/>
        <end position="399"/>
    </location>
</feature>
<evidence type="ECO:0000256" key="7">
    <source>
        <dbReference type="SAM" id="Phobius"/>
    </source>
</evidence>
<reference evidence="9 10" key="1">
    <citation type="journal article" date="2022" name="Nat. Ecol. Evol.">
        <title>A masculinizing supergene underlies an exaggerated male reproductive morph in a spider.</title>
        <authorList>
            <person name="Hendrickx F."/>
            <person name="De Corte Z."/>
            <person name="Sonet G."/>
            <person name="Van Belleghem S.M."/>
            <person name="Kostlbacher S."/>
            <person name="Vangestel C."/>
        </authorList>
    </citation>
    <scope>NUCLEOTIDE SEQUENCE [LARGE SCALE GENOMIC DNA]</scope>
    <source>
        <strain evidence="9">W744_W776</strain>
    </source>
</reference>
<protein>
    <recommendedName>
        <fullName evidence="8">Major facilitator superfamily (MFS) profile domain-containing protein</fullName>
    </recommendedName>
</protein>
<feature type="transmembrane region" description="Helical" evidence="7">
    <location>
        <begin position="449"/>
        <end position="472"/>
    </location>
</feature>
<dbReference type="InterPro" id="IPR011701">
    <property type="entry name" value="MFS"/>
</dbReference>
<dbReference type="AlphaFoldDB" id="A0AAV6VUI7"/>
<feature type="transmembrane region" description="Helical" evidence="7">
    <location>
        <begin position="266"/>
        <end position="288"/>
    </location>
</feature>
<evidence type="ECO:0000256" key="3">
    <source>
        <dbReference type="ARBA" id="ARBA00022692"/>
    </source>
</evidence>
<keyword evidence="2" id="KW-0813">Transport</keyword>
<keyword evidence="10" id="KW-1185">Reference proteome</keyword>
<name>A0AAV6VUI7_9ARAC</name>
<feature type="transmembrane region" description="Helical" evidence="7">
    <location>
        <begin position="342"/>
        <end position="364"/>
    </location>
</feature>
<feature type="transmembrane region" description="Helical" evidence="7">
    <location>
        <begin position="147"/>
        <end position="171"/>
    </location>
</feature>